<organism evidence="1 2">
    <name type="scientific">Romanomermis culicivorax</name>
    <name type="common">Nematode worm</name>
    <dbReference type="NCBI Taxonomy" id="13658"/>
    <lineage>
        <taxon>Eukaryota</taxon>
        <taxon>Metazoa</taxon>
        <taxon>Ecdysozoa</taxon>
        <taxon>Nematoda</taxon>
        <taxon>Enoplea</taxon>
        <taxon>Dorylaimia</taxon>
        <taxon>Mermithida</taxon>
        <taxon>Mermithoidea</taxon>
        <taxon>Mermithidae</taxon>
        <taxon>Romanomermis</taxon>
    </lineage>
</organism>
<dbReference type="WBParaSite" id="nRc.2.0.1.t37151-RA">
    <property type="protein sequence ID" value="nRc.2.0.1.t37151-RA"/>
    <property type="gene ID" value="nRc.2.0.1.g37151"/>
</dbReference>
<accession>A0A915KGP5</accession>
<keyword evidence="1" id="KW-1185">Reference proteome</keyword>
<name>A0A915KGP5_ROMCU</name>
<protein>
    <submittedName>
        <fullName evidence="2">Uncharacterized protein</fullName>
    </submittedName>
</protein>
<dbReference type="Proteomes" id="UP000887565">
    <property type="component" value="Unplaced"/>
</dbReference>
<evidence type="ECO:0000313" key="2">
    <source>
        <dbReference type="WBParaSite" id="nRc.2.0.1.t37151-RA"/>
    </source>
</evidence>
<proteinExistence type="predicted"/>
<evidence type="ECO:0000313" key="1">
    <source>
        <dbReference type="Proteomes" id="UP000887565"/>
    </source>
</evidence>
<sequence>MVNEDVIENLLEIRDTETGEVDAEVTTADNKKRKIDTRICQYNFKHNWLKQFNWLRLIDLK</sequence>
<reference evidence="2" key="1">
    <citation type="submission" date="2022-11" db="UniProtKB">
        <authorList>
            <consortium name="WormBaseParasite"/>
        </authorList>
    </citation>
    <scope>IDENTIFICATION</scope>
</reference>
<dbReference type="AlphaFoldDB" id="A0A915KGP5"/>